<protein>
    <submittedName>
        <fullName evidence="2">Transcription factor</fullName>
    </submittedName>
</protein>
<feature type="region of interest" description="Disordered" evidence="1">
    <location>
        <begin position="102"/>
        <end position="176"/>
    </location>
</feature>
<name>A0A511KL15_RHOTO</name>
<gene>
    <name evidence="2" type="ORF">Rt10032_c13g5089</name>
</gene>
<organism evidence="2 3">
    <name type="scientific">Rhodotorula toruloides</name>
    <name type="common">Yeast</name>
    <name type="synonym">Rhodosporidium toruloides</name>
    <dbReference type="NCBI Taxonomy" id="5286"/>
    <lineage>
        <taxon>Eukaryota</taxon>
        <taxon>Fungi</taxon>
        <taxon>Dikarya</taxon>
        <taxon>Basidiomycota</taxon>
        <taxon>Pucciniomycotina</taxon>
        <taxon>Microbotryomycetes</taxon>
        <taxon>Sporidiobolales</taxon>
        <taxon>Sporidiobolaceae</taxon>
        <taxon>Rhodotorula</taxon>
    </lineage>
</organism>
<evidence type="ECO:0000256" key="1">
    <source>
        <dbReference type="SAM" id="MobiDB-lite"/>
    </source>
</evidence>
<proteinExistence type="predicted"/>
<evidence type="ECO:0000313" key="2">
    <source>
        <dbReference type="EMBL" id="GEM11072.1"/>
    </source>
</evidence>
<reference evidence="2 3" key="1">
    <citation type="submission" date="2019-07" db="EMBL/GenBank/DDBJ databases">
        <title>Rhodotorula toruloides NBRC10032 genome sequencing.</title>
        <authorList>
            <person name="Shida Y."/>
            <person name="Takaku H."/>
            <person name="Ogasawara W."/>
            <person name="Mori K."/>
        </authorList>
    </citation>
    <scope>NUCLEOTIDE SEQUENCE [LARGE SCALE GENOMIC DNA]</scope>
    <source>
        <strain evidence="2 3">NBRC10032</strain>
    </source>
</reference>
<dbReference type="Proteomes" id="UP000321518">
    <property type="component" value="Unassembled WGS sequence"/>
</dbReference>
<comment type="caution">
    <text evidence="2">The sequence shown here is derived from an EMBL/GenBank/DDBJ whole genome shotgun (WGS) entry which is preliminary data.</text>
</comment>
<dbReference type="OrthoDB" id="2525070at2759"/>
<evidence type="ECO:0000313" key="3">
    <source>
        <dbReference type="Proteomes" id="UP000321518"/>
    </source>
</evidence>
<feature type="region of interest" description="Disordered" evidence="1">
    <location>
        <begin position="418"/>
        <end position="458"/>
    </location>
</feature>
<feature type="compositionally biased region" description="Polar residues" evidence="1">
    <location>
        <begin position="423"/>
        <end position="446"/>
    </location>
</feature>
<sequence>MSTTSDPPPRAPRSQFLQKLHGLLEHPLDPNGLRWVTDDSFEISTKDAVAIHALSPAFEFNSYVALKLSSFIVGRPLKLYEPWKDVLTVSVWHYSVNCRTTPSDDSRTVAGRRSGGTRITFSSRKSPHPSGFFVRNDPSRLNQIVRKPRSRPEKGRRVSTTSSRASDEMPLANEPPAVPELPAWMCRPEYQRSAFSGRASVNLPSLSSSFASRSDFGQWRNYVPTGGGWLDPNRADASDRFSSTPRRSSLGDFKLAAPTFSSGLAGVPEARPPLRKAASSLTVQTQNLLAQQPYFQHASVDFRSSPYPTPTFSPTTNTYFSGANTTSHDYYAAPAAGPAWTPAQQVQSHSHLAYEPSPFAHSYQPVATTKVIPAHDLYHTPSPDASPVQTTATLPAINHFDAAPPHLVVGGSIGHASAGSGSEYSQMSALSTSPSRSYYSTQQQPAWSPAPIRNTSYV</sequence>
<dbReference type="AlphaFoldDB" id="A0A511KL15"/>
<accession>A0A511KL15</accession>
<dbReference type="EMBL" id="BJWK01000013">
    <property type="protein sequence ID" value="GEM11072.1"/>
    <property type="molecule type" value="Genomic_DNA"/>
</dbReference>